<evidence type="ECO:0000256" key="2">
    <source>
        <dbReference type="ARBA" id="ARBA00022448"/>
    </source>
</evidence>
<evidence type="ECO:0000313" key="13">
    <source>
        <dbReference type="Proteomes" id="UP000051562"/>
    </source>
</evidence>
<proteinExistence type="inferred from homology"/>
<evidence type="ECO:0000256" key="6">
    <source>
        <dbReference type="ARBA" id="ARBA00022989"/>
    </source>
</evidence>
<dbReference type="GO" id="GO:0005886">
    <property type="term" value="C:plasma membrane"/>
    <property type="evidence" value="ECO:0007669"/>
    <property type="project" value="UniProtKB-SubCell"/>
</dbReference>
<feature type="transmembrane region" description="Helical" evidence="9">
    <location>
        <begin position="123"/>
        <end position="145"/>
    </location>
</feature>
<keyword evidence="5 9" id="KW-0812">Transmembrane</keyword>
<keyword evidence="4 9" id="KW-0997">Cell inner membrane</keyword>
<dbReference type="PANTHER" id="PTHR35011:SF2">
    <property type="entry name" value="2,3-DIKETO-L-GULONATE TRAP TRANSPORTER SMALL PERMEASE PROTEIN YIAM"/>
    <property type="match status" value="1"/>
</dbReference>
<evidence type="ECO:0000313" key="11">
    <source>
        <dbReference type="EMBL" id="KQK30463.1"/>
    </source>
</evidence>
<feature type="transmembrane region" description="Helical" evidence="9">
    <location>
        <begin position="47"/>
        <end position="65"/>
    </location>
</feature>
<comment type="function">
    <text evidence="9">Part of the tripartite ATP-independent periplasmic (TRAP) transport system.</text>
</comment>
<keyword evidence="6 9" id="KW-1133">Transmembrane helix</keyword>
<reference evidence="11 13" key="1">
    <citation type="submission" date="2015-10" db="EMBL/GenBank/DDBJ databases">
        <title>Draft genome of Bosea thiooxidans.</title>
        <authorList>
            <person name="Wang X."/>
        </authorList>
    </citation>
    <scope>NUCLEOTIDE SEQUENCE [LARGE SCALE GENOMIC DNA]</scope>
    <source>
        <strain evidence="11 13">CGMCC 9174</strain>
    </source>
</reference>
<protein>
    <recommendedName>
        <fullName evidence="9">TRAP transporter small permease protein</fullName>
    </recommendedName>
</protein>
<dbReference type="GO" id="GO:0022857">
    <property type="term" value="F:transmembrane transporter activity"/>
    <property type="evidence" value="ECO:0007669"/>
    <property type="project" value="UniProtKB-UniRule"/>
</dbReference>
<dbReference type="GO" id="GO:0015740">
    <property type="term" value="P:C4-dicarboxylate transport"/>
    <property type="evidence" value="ECO:0007669"/>
    <property type="project" value="TreeGrafter"/>
</dbReference>
<comment type="subcellular location">
    <subcellularLocation>
        <location evidence="1 9">Cell inner membrane</location>
        <topology evidence="1 9">Multi-pass membrane protein</topology>
    </subcellularLocation>
</comment>
<evidence type="ECO:0000256" key="1">
    <source>
        <dbReference type="ARBA" id="ARBA00004429"/>
    </source>
</evidence>
<keyword evidence="7 9" id="KW-0472">Membrane</keyword>
<dbReference type="EMBL" id="FUYX01000023">
    <property type="protein sequence ID" value="SKC16447.1"/>
    <property type="molecule type" value="Genomic_DNA"/>
</dbReference>
<feature type="transmembrane region" description="Helical" evidence="9">
    <location>
        <begin position="12"/>
        <end position="35"/>
    </location>
</feature>
<evidence type="ECO:0000256" key="4">
    <source>
        <dbReference type="ARBA" id="ARBA00022519"/>
    </source>
</evidence>
<sequence>MSSALQWLFKAFDVFVVIGMAVISLLIFTNVVLRYGFSSGIPFAVEVSRVVLVWVIFMGSVVALAKGAHLGVESLVVRLPPRARLVCFFVSYGLMLWCCWLLGEGSWELTVIEWGNVQALSGIPVGAIYLAGFVAAILMALVLLLDLWRSLRGILPAPWSGVEHVEPLPVVPSALTSEKTP</sequence>
<evidence type="ECO:0000259" key="10">
    <source>
        <dbReference type="Pfam" id="PF04290"/>
    </source>
</evidence>
<evidence type="ECO:0000313" key="14">
    <source>
        <dbReference type="Proteomes" id="UP000190130"/>
    </source>
</evidence>
<keyword evidence="13" id="KW-1185">Reference proteome</keyword>
<evidence type="ECO:0000256" key="8">
    <source>
        <dbReference type="ARBA" id="ARBA00038436"/>
    </source>
</evidence>
<evidence type="ECO:0000256" key="9">
    <source>
        <dbReference type="RuleBase" id="RU369079"/>
    </source>
</evidence>
<keyword evidence="3" id="KW-1003">Cell membrane</keyword>
<feature type="domain" description="Tripartite ATP-independent periplasmic transporters DctQ component" evidence="10">
    <location>
        <begin position="24"/>
        <end position="152"/>
    </location>
</feature>
<evidence type="ECO:0000256" key="3">
    <source>
        <dbReference type="ARBA" id="ARBA00022475"/>
    </source>
</evidence>
<dbReference type="EMBL" id="LMAR01000035">
    <property type="protein sequence ID" value="KQK30463.1"/>
    <property type="molecule type" value="Genomic_DNA"/>
</dbReference>
<dbReference type="RefSeq" id="WP_055728209.1">
    <property type="nucleotide sequence ID" value="NZ_FUYX01000023.1"/>
</dbReference>
<evidence type="ECO:0000313" key="12">
    <source>
        <dbReference type="EMBL" id="SKC16447.1"/>
    </source>
</evidence>
<name>A0A0Q3I639_9HYPH</name>
<dbReference type="InterPro" id="IPR055348">
    <property type="entry name" value="DctQ"/>
</dbReference>
<dbReference type="InterPro" id="IPR007387">
    <property type="entry name" value="TRAP_DctQ"/>
</dbReference>
<organism evidence="11 13">
    <name type="scientific">Bosea thiooxidans</name>
    <dbReference type="NCBI Taxonomy" id="53254"/>
    <lineage>
        <taxon>Bacteria</taxon>
        <taxon>Pseudomonadati</taxon>
        <taxon>Pseudomonadota</taxon>
        <taxon>Alphaproteobacteria</taxon>
        <taxon>Hyphomicrobiales</taxon>
        <taxon>Boseaceae</taxon>
        <taxon>Bosea</taxon>
    </lineage>
</organism>
<dbReference type="PANTHER" id="PTHR35011">
    <property type="entry name" value="2,3-DIKETO-L-GULONATE TRAP TRANSPORTER SMALL PERMEASE PROTEIN YIAM"/>
    <property type="match status" value="1"/>
</dbReference>
<evidence type="ECO:0000256" key="5">
    <source>
        <dbReference type="ARBA" id="ARBA00022692"/>
    </source>
</evidence>
<dbReference type="Proteomes" id="UP000190130">
    <property type="component" value="Unassembled WGS sequence"/>
</dbReference>
<keyword evidence="2 9" id="KW-0813">Transport</keyword>
<dbReference type="Pfam" id="PF04290">
    <property type="entry name" value="DctQ"/>
    <property type="match status" value="1"/>
</dbReference>
<comment type="similarity">
    <text evidence="8 9">Belongs to the TRAP transporter small permease family.</text>
</comment>
<feature type="transmembrane region" description="Helical" evidence="9">
    <location>
        <begin position="85"/>
        <end position="103"/>
    </location>
</feature>
<dbReference type="Proteomes" id="UP000051562">
    <property type="component" value="Unassembled WGS sequence"/>
</dbReference>
<accession>A0A0Q3I639</accession>
<reference evidence="12 14" key="2">
    <citation type="submission" date="2017-02" db="EMBL/GenBank/DDBJ databases">
        <authorList>
            <person name="Peterson S.W."/>
        </authorList>
    </citation>
    <scope>NUCLEOTIDE SEQUENCE [LARGE SCALE GENOMIC DNA]</scope>
    <source>
        <strain evidence="12 14">DSM 9653</strain>
    </source>
</reference>
<dbReference type="AlphaFoldDB" id="A0A0Q3I639"/>
<dbReference type="STRING" id="53254.SAMN05660750_04969"/>
<gene>
    <name evidence="11" type="ORF">ARD30_13065</name>
    <name evidence="12" type="ORF">SAMN05660750_04969</name>
</gene>
<comment type="subunit">
    <text evidence="9">The complex comprises the extracytoplasmic solute receptor protein and the two transmembrane proteins.</text>
</comment>
<dbReference type="OrthoDB" id="4964541at2"/>
<evidence type="ECO:0000256" key="7">
    <source>
        <dbReference type="ARBA" id="ARBA00023136"/>
    </source>
</evidence>